<accession>A0A6S7GSC0</accession>
<keyword evidence="2" id="KW-0040">ANK repeat</keyword>
<proteinExistence type="predicted"/>
<dbReference type="InterPro" id="IPR002110">
    <property type="entry name" value="Ankyrin_rpt"/>
</dbReference>
<keyword evidence="4" id="KW-1185">Reference proteome</keyword>
<evidence type="ECO:0000313" key="4">
    <source>
        <dbReference type="Proteomes" id="UP001152795"/>
    </source>
</evidence>
<dbReference type="SMART" id="SM00248">
    <property type="entry name" value="ANK"/>
    <property type="match status" value="4"/>
</dbReference>
<protein>
    <submittedName>
        <fullName evidence="3">Transient receptor potential cation channel subfamily V member 3-like</fullName>
    </submittedName>
</protein>
<dbReference type="PANTHER" id="PTHR24173:SF74">
    <property type="entry name" value="ANKYRIN REPEAT DOMAIN-CONTAINING PROTEIN 16"/>
    <property type="match status" value="1"/>
</dbReference>
<dbReference type="Proteomes" id="UP001152795">
    <property type="component" value="Unassembled WGS sequence"/>
</dbReference>
<sequence length="221" mass="24904">MNNSEKPGRQLNRYNTRRSSIGECHKPYEHMLLKELPGVKRSNAAMHAVLESALEDNIEDGMHEAQKVRNHALIHYLASLANSNNNDDIFDFDFVESLIENGADVNSTDRNGQTIFHEVARSWNLDVALFLLENGADLNQQDKFGRSPLHVAAAVDYADMVRFLVKHGADINITTYGEQQLPIHYAAKNDGCKSLKMLLGYGANIDSRDSKNRTPLQYFDI</sequence>
<gene>
    <name evidence="3" type="ORF">PACLA_8A061893</name>
</gene>
<evidence type="ECO:0000256" key="1">
    <source>
        <dbReference type="ARBA" id="ARBA00022737"/>
    </source>
</evidence>
<dbReference type="PROSITE" id="PS50297">
    <property type="entry name" value="ANK_REP_REGION"/>
    <property type="match status" value="3"/>
</dbReference>
<dbReference type="Pfam" id="PF00023">
    <property type="entry name" value="Ank"/>
    <property type="match status" value="1"/>
</dbReference>
<dbReference type="Gene3D" id="1.25.40.20">
    <property type="entry name" value="Ankyrin repeat-containing domain"/>
    <property type="match status" value="2"/>
</dbReference>
<dbReference type="EMBL" id="CACRXK020002140">
    <property type="protein sequence ID" value="CAB3992872.1"/>
    <property type="molecule type" value="Genomic_DNA"/>
</dbReference>
<reference evidence="3" key="1">
    <citation type="submission" date="2020-04" db="EMBL/GenBank/DDBJ databases">
        <authorList>
            <person name="Alioto T."/>
            <person name="Alioto T."/>
            <person name="Gomez Garrido J."/>
        </authorList>
    </citation>
    <scope>NUCLEOTIDE SEQUENCE</scope>
    <source>
        <strain evidence="3">A484AB</strain>
    </source>
</reference>
<comment type="caution">
    <text evidence="3">The sequence shown here is derived from an EMBL/GenBank/DDBJ whole genome shotgun (WGS) entry which is preliminary data.</text>
</comment>
<organism evidence="3 4">
    <name type="scientific">Paramuricea clavata</name>
    <name type="common">Red gorgonian</name>
    <name type="synonym">Violescent sea-whip</name>
    <dbReference type="NCBI Taxonomy" id="317549"/>
    <lineage>
        <taxon>Eukaryota</taxon>
        <taxon>Metazoa</taxon>
        <taxon>Cnidaria</taxon>
        <taxon>Anthozoa</taxon>
        <taxon>Octocorallia</taxon>
        <taxon>Malacalcyonacea</taxon>
        <taxon>Plexauridae</taxon>
        <taxon>Paramuricea</taxon>
    </lineage>
</organism>
<dbReference type="Pfam" id="PF12796">
    <property type="entry name" value="Ank_2"/>
    <property type="match status" value="1"/>
</dbReference>
<dbReference type="OrthoDB" id="194358at2759"/>
<evidence type="ECO:0000313" key="3">
    <source>
        <dbReference type="EMBL" id="CAB3992872.1"/>
    </source>
</evidence>
<keyword evidence="3" id="KW-0675">Receptor</keyword>
<dbReference type="SUPFAM" id="SSF48403">
    <property type="entry name" value="Ankyrin repeat"/>
    <property type="match status" value="1"/>
</dbReference>
<dbReference type="PANTHER" id="PTHR24173">
    <property type="entry name" value="ANKYRIN REPEAT CONTAINING"/>
    <property type="match status" value="1"/>
</dbReference>
<dbReference type="InterPro" id="IPR036770">
    <property type="entry name" value="Ankyrin_rpt-contain_sf"/>
</dbReference>
<keyword evidence="1" id="KW-0677">Repeat</keyword>
<name>A0A6S7GSC0_PARCT</name>
<evidence type="ECO:0000256" key="2">
    <source>
        <dbReference type="ARBA" id="ARBA00023043"/>
    </source>
</evidence>
<dbReference type="PROSITE" id="PS50088">
    <property type="entry name" value="ANK_REPEAT"/>
    <property type="match status" value="3"/>
</dbReference>
<dbReference type="AlphaFoldDB" id="A0A6S7GSC0"/>